<accession>A0A1X7UWT7</accession>
<name>A0A1X7UWT7_AMPQE</name>
<keyword evidence="3" id="KW-1185">Reference proteome</keyword>
<feature type="domain" description="JmjC" evidence="1">
    <location>
        <begin position="112"/>
        <end position="265"/>
    </location>
</feature>
<organism evidence="2">
    <name type="scientific">Amphimedon queenslandica</name>
    <name type="common">Sponge</name>
    <dbReference type="NCBI Taxonomy" id="400682"/>
    <lineage>
        <taxon>Eukaryota</taxon>
        <taxon>Metazoa</taxon>
        <taxon>Porifera</taxon>
        <taxon>Demospongiae</taxon>
        <taxon>Heteroscleromorpha</taxon>
        <taxon>Haplosclerida</taxon>
        <taxon>Niphatidae</taxon>
        <taxon>Amphimedon</taxon>
    </lineage>
</organism>
<dbReference type="PROSITE" id="PS51184">
    <property type="entry name" value="JMJC"/>
    <property type="match status" value="1"/>
</dbReference>
<gene>
    <name evidence="2" type="primary">100639988</name>
</gene>
<dbReference type="AlphaFoldDB" id="A0A1X7UWT7"/>
<proteinExistence type="predicted"/>
<protein>
    <recommendedName>
        <fullName evidence="1">JmjC domain-containing protein</fullName>
    </recommendedName>
</protein>
<dbReference type="OrthoDB" id="263283at2759"/>
<dbReference type="PANTHER" id="PTHR12461:SF104">
    <property type="entry name" value="TRNA WYBUTOSINE-SYNTHESIZING PROTEIN 5"/>
    <property type="match status" value="1"/>
</dbReference>
<dbReference type="Pfam" id="PF13621">
    <property type="entry name" value="Cupin_8"/>
    <property type="match status" value="1"/>
</dbReference>
<dbReference type="InterPro" id="IPR003347">
    <property type="entry name" value="JmjC_dom"/>
</dbReference>
<dbReference type="eggNOG" id="KOG2132">
    <property type="taxonomic scope" value="Eukaryota"/>
</dbReference>
<dbReference type="EnsemblMetazoa" id="XM_003386479.2">
    <property type="protein sequence ID" value="XP_003386527.1"/>
    <property type="gene ID" value="LOC100639988"/>
</dbReference>
<dbReference type="FunCoup" id="A0A1X7UWT7">
    <property type="interactions" value="193"/>
</dbReference>
<dbReference type="PANTHER" id="PTHR12461">
    <property type="entry name" value="HYPOXIA-INDUCIBLE FACTOR 1 ALPHA INHIBITOR-RELATED"/>
    <property type="match status" value="1"/>
</dbReference>
<evidence type="ECO:0000313" key="2">
    <source>
        <dbReference type="EnsemblMetazoa" id="Aqu2.1.32243_001"/>
    </source>
</evidence>
<reference evidence="2" key="2">
    <citation type="submission" date="2017-05" db="UniProtKB">
        <authorList>
            <consortium name="EnsemblMetazoa"/>
        </authorList>
    </citation>
    <scope>IDENTIFICATION</scope>
</reference>
<sequence length="312" mass="36777">MNKVQVTECSKENFLSCFYASREPYVLKGLDIGPAPDLWTGEYLMDKLGQDDKEPVRVHVCPHRHMDFINKNFLYRTLPFKDFIKRAQLNRQTEFFISSDERYYLRALGGDPRKEPADFIRQYPELAGDLKLPMFFGPEKVFSSVLRISSPDAQLWTHYDVMDNFLVQIKGKKRVVLFHPRDALNLYLVGDKSSVLDIDAPDLTKYPLFDKAERYECYLYPGDVLFIPSLWFHNVLMYDFSVAVNVFWKHLEAQFYDAKDPYGNKDPPQVQRALQTLDRAMKHLEELPNDFYKDFYAKCMINRLQSKFILQQ</sequence>
<dbReference type="SMART" id="SM00558">
    <property type="entry name" value="JmjC"/>
    <property type="match status" value="1"/>
</dbReference>
<dbReference type="GO" id="GO:0000049">
    <property type="term" value="F:tRNA binding"/>
    <property type="evidence" value="ECO:0007669"/>
    <property type="project" value="TreeGrafter"/>
</dbReference>
<dbReference type="STRING" id="400682.A0A1X7UWT7"/>
<reference evidence="3" key="1">
    <citation type="journal article" date="2010" name="Nature">
        <title>The Amphimedon queenslandica genome and the evolution of animal complexity.</title>
        <authorList>
            <person name="Srivastava M."/>
            <person name="Simakov O."/>
            <person name="Chapman J."/>
            <person name="Fahey B."/>
            <person name="Gauthier M.E."/>
            <person name="Mitros T."/>
            <person name="Richards G.S."/>
            <person name="Conaco C."/>
            <person name="Dacre M."/>
            <person name="Hellsten U."/>
            <person name="Larroux C."/>
            <person name="Putnam N.H."/>
            <person name="Stanke M."/>
            <person name="Adamska M."/>
            <person name="Darling A."/>
            <person name="Degnan S.M."/>
            <person name="Oakley T.H."/>
            <person name="Plachetzki D.C."/>
            <person name="Zhai Y."/>
            <person name="Adamski M."/>
            <person name="Calcino A."/>
            <person name="Cummins S.F."/>
            <person name="Goodstein D.M."/>
            <person name="Harris C."/>
            <person name="Jackson D.J."/>
            <person name="Leys S.P."/>
            <person name="Shu S."/>
            <person name="Woodcroft B.J."/>
            <person name="Vervoort M."/>
            <person name="Kosik K.S."/>
            <person name="Manning G."/>
            <person name="Degnan B.M."/>
            <person name="Rokhsar D.S."/>
        </authorList>
    </citation>
    <scope>NUCLEOTIDE SEQUENCE [LARGE SCALE GENOMIC DNA]</scope>
</reference>
<dbReference type="KEGG" id="aqu:100639988"/>
<dbReference type="Gene3D" id="6.10.140.1470">
    <property type="match status" value="1"/>
</dbReference>
<dbReference type="InParanoid" id="A0A1X7UWT7"/>
<dbReference type="SUPFAM" id="SSF51197">
    <property type="entry name" value="Clavaminate synthase-like"/>
    <property type="match status" value="1"/>
</dbReference>
<evidence type="ECO:0000259" key="1">
    <source>
        <dbReference type="PROSITE" id="PS51184"/>
    </source>
</evidence>
<dbReference type="InterPro" id="IPR041667">
    <property type="entry name" value="Cupin_8"/>
</dbReference>
<dbReference type="EnsemblMetazoa" id="Aqu2.1.32243_001">
    <property type="protein sequence ID" value="Aqu2.1.32243_001"/>
    <property type="gene ID" value="Aqu2.1.32243"/>
</dbReference>
<dbReference type="Gene3D" id="2.60.120.650">
    <property type="entry name" value="Cupin"/>
    <property type="match status" value="1"/>
</dbReference>
<dbReference type="Proteomes" id="UP000007879">
    <property type="component" value="Unassembled WGS sequence"/>
</dbReference>
<dbReference type="GO" id="GO:0031591">
    <property type="term" value="P:wybutosine biosynthetic process"/>
    <property type="evidence" value="ECO:0007669"/>
    <property type="project" value="TreeGrafter"/>
</dbReference>
<evidence type="ECO:0000313" key="3">
    <source>
        <dbReference type="Proteomes" id="UP000007879"/>
    </source>
</evidence>